<dbReference type="Proteomes" id="UP000217790">
    <property type="component" value="Unassembled WGS sequence"/>
</dbReference>
<evidence type="ECO:0000256" key="1">
    <source>
        <dbReference type="SAM" id="MobiDB-lite"/>
    </source>
</evidence>
<protein>
    <recommendedName>
        <fullName evidence="4">Zinc finger PHD-type domain-containing protein</fullName>
    </recommendedName>
</protein>
<evidence type="ECO:0000313" key="3">
    <source>
        <dbReference type="Proteomes" id="UP000217790"/>
    </source>
</evidence>
<dbReference type="InterPro" id="IPR011009">
    <property type="entry name" value="Kinase-like_dom_sf"/>
</dbReference>
<dbReference type="InterPro" id="IPR013083">
    <property type="entry name" value="Znf_RING/FYVE/PHD"/>
</dbReference>
<sequence>MKRIGGLLGKKGIETAVVPLEILKAASGAIPIPALGPATDILLSILNLAYQAQQNADKRNEIVTRCVKAHVTISQHLENVKITSDVAKNIQQFERDLKDVRDFVERENRKNRLGLLFYSKSKKEELQRLTTQFEDTLQLFQISTLLSLQEASEHVTTWLQHMDRSIVEHVNFVASLPHTEVAGDSPGVPTVSRNDILSRSHIHSGQSHTYYTAQMQGRCVVMKVFQGGRARLNWQESNAFDRNISNPHLPQLIATSSVNDPVLFSVYDFDVEVSVESFIVSSVRKGLTDTFDCGIRLVHGISTALHYLSEQGVPLANIGADEFHVFWDTNNRAIITMDSPLFDNSRLLSSFTEGTASRSLAVLDSIISTIFHDINHILYADNLDRSGNEDNQIHLQAFQTEVTSTHVGTGANEKQNESLQPSMSTAQQSAAPTVKPRRELVWKAAYGRAGNIRDISQQYQRLLALQSHSGSRQSLRRYRDLSKPQTYHRCKGYSREEVTLTHAAFDSKIVVHASPSVHEVCLVCGEHIAEDLATKLRFKCHCKQLDDGVSANIQCTKCFTWQHEHCSLQLRRDQDDYVCMECQIVNDLPLQEKRHYRTELNNLCIQNGWAMHLDDNFVGPKDDGIWTTYVYVNGLIRGEGNEKSVRASREQASYQALVYFGRA</sequence>
<dbReference type="OrthoDB" id="3030701at2759"/>
<accession>A0A2H3D5T3</accession>
<dbReference type="SUPFAM" id="SSF57903">
    <property type="entry name" value="FYVE/PHD zinc finger"/>
    <property type="match status" value="1"/>
</dbReference>
<evidence type="ECO:0000313" key="2">
    <source>
        <dbReference type="EMBL" id="PBK83693.1"/>
    </source>
</evidence>
<gene>
    <name evidence="2" type="ORF">ARMGADRAFT_1067697</name>
</gene>
<dbReference type="InterPro" id="IPR059179">
    <property type="entry name" value="MLKL-like_MCAfunc"/>
</dbReference>
<dbReference type="SUPFAM" id="SSF56112">
    <property type="entry name" value="Protein kinase-like (PK-like)"/>
    <property type="match status" value="1"/>
</dbReference>
<name>A0A2H3D5T3_ARMGA</name>
<keyword evidence="3" id="KW-1185">Reference proteome</keyword>
<dbReference type="Gene3D" id="1.20.930.20">
    <property type="entry name" value="Adaptor protein Cbl, N-terminal domain"/>
    <property type="match status" value="1"/>
</dbReference>
<dbReference type="SUPFAM" id="SSF54768">
    <property type="entry name" value="dsRNA-binding domain-like"/>
    <property type="match status" value="1"/>
</dbReference>
<feature type="region of interest" description="Disordered" evidence="1">
    <location>
        <begin position="404"/>
        <end position="431"/>
    </location>
</feature>
<proteinExistence type="predicted"/>
<dbReference type="STRING" id="47427.A0A2H3D5T3"/>
<dbReference type="AlphaFoldDB" id="A0A2H3D5T3"/>
<evidence type="ECO:0008006" key="4">
    <source>
        <dbReference type="Google" id="ProtNLM"/>
    </source>
</evidence>
<organism evidence="2 3">
    <name type="scientific">Armillaria gallica</name>
    <name type="common">Bulbous honey fungus</name>
    <name type="synonym">Armillaria bulbosa</name>
    <dbReference type="NCBI Taxonomy" id="47427"/>
    <lineage>
        <taxon>Eukaryota</taxon>
        <taxon>Fungi</taxon>
        <taxon>Dikarya</taxon>
        <taxon>Basidiomycota</taxon>
        <taxon>Agaricomycotina</taxon>
        <taxon>Agaricomycetes</taxon>
        <taxon>Agaricomycetidae</taxon>
        <taxon>Agaricales</taxon>
        <taxon>Marasmiineae</taxon>
        <taxon>Physalacriaceae</taxon>
        <taxon>Armillaria</taxon>
    </lineage>
</organism>
<feature type="compositionally biased region" description="Polar residues" evidence="1">
    <location>
        <begin position="417"/>
        <end position="431"/>
    </location>
</feature>
<dbReference type="InterPro" id="IPR036537">
    <property type="entry name" value="Adaptor_Cbl_N_dom_sf"/>
</dbReference>
<dbReference type="InParanoid" id="A0A2H3D5T3"/>
<reference evidence="3" key="1">
    <citation type="journal article" date="2017" name="Nat. Ecol. Evol.">
        <title>Genome expansion and lineage-specific genetic innovations in the forest pathogenic fungi Armillaria.</title>
        <authorList>
            <person name="Sipos G."/>
            <person name="Prasanna A.N."/>
            <person name="Walter M.C."/>
            <person name="O'Connor E."/>
            <person name="Balint B."/>
            <person name="Krizsan K."/>
            <person name="Kiss B."/>
            <person name="Hess J."/>
            <person name="Varga T."/>
            <person name="Slot J."/>
            <person name="Riley R."/>
            <person name="Boka B."/>
            <person name="Rigling D."/>
            <person name="Barry K."/>
            <person name="Lee J."/>
            <person name="Mihaltcheva S."/>
            <person name="LaButti K."/>
            <person name="Lipzen A."/>
            <person name="Waldron R."/>
            <person name="Moloney N.M."/>
            <person name="Sperisen C."/>
            <person name="Kredics L."/>
            <person name="Vagvoelgyi C."/>
            <person name="Patrignani A."/>
            <person name="Fitzpatrick D."/>
            <person name="Nagy I."/>
            <person name="Doyle S."/>
            <person name="Anderson J.B."/>
            <person name="Grigoriev I.V."/>
            <person name="Gueldener U."/>
            <person name="Muensterkoetter M."/>
            <person name="Nagy L.G."/>
        </authorList>
    </citation>
    <scope>NUCLEOTIDE SEQUENCE [LARGE SCALE GENOMIC DNA]</scope>
    <source>
        <strain evidence="3">Ar21-2</strain>
    </source>
</reference>
<dbReference type="CDD" id="cd21037">
    <property type="entry name" value="MLKL_NTD"/>
    <property type="match status" value="1"/>
</dbReference>
<dbReference type="GO" id="GO:0007166">
    <property type="term" value="P:cell surface receptor signaling pathway"/>
    <property type="evidence" value="ECO:0007669"/>
    <property type="project" value="InterPro"/>
</dbReference>
<dbReference type="Gene3D" id="3.30.40.10">
    <property type="entry name" value="Zinc/RING finger domain, C3HC4 (zinc finger)"/>
    <property type="match status" value="1"/>
</dbReference>
<dbReference type="InterPro" id="IPR011011">
    <property type="entry name" value="Znf_FYVE_PHD"/>
</dbReference>
<dbReference type="EMBL" id="KZ293704">
    <property type="protein sequence ID" value="PBK83693.1"/>
    <property type="molecule type" value="Genomic_DNA"/>
</dbReference>